<comment type="subcellular location">
    <subcellularLocation>
        <location evidence="1">Membrane</location>
        <topology evidence="1">Single-pass membrane protein</topology>
    </subcellularLocation>
</comment>
<keyword evidence="4 6" id="KW-0472">Membrane</keyword>
<keyword evidence="7" id="KW-0732">Signal</keyword>
<dbReference type="PANTHER" id="PTHR15549">
    <property type="entry name" value="PAIRED IMMUNOGLOBULIN-LIKE TYPE 2 RECEPTOR"/>
    <property type="match status" value="1"/>
</dbReference>
<evidence type="ECO:0000256" key="2">
    <source>
        <dbReference type="ARBA" id="ARBA00022692"/>
    </source>
</evidence>
<dbReference type="PANTHER" id="PTHR15549:SF26">
    <property type="entry name" value="AXIAL BUDDING PATTERN PROTEIN 2-RELATED"/>
    <property type="match status" value="1"/>
</dbReference>
<accession>A0A3E2GSP2</accession>
<evidence type="ECO:0000313" key="9">
    <source>
        <dbReference type="Proteomes" id="UP000258309"/>
    </source>
</evidence>
<protein>
    <submittedName>
        <fullName evidence="8">Uncharacterized protein</fullName>
    </submittedName>
</protein>
<keyword evidence="3 6" id="KW-1133">Transmembrane helix</keyword>
<evidence type="ECO:0000256" key="3">
    <source>
        <dbReference type="ARBA" id="ARBA00022989"/>
    </source>
</evidence>
<dbReference type="EMBL" id="NCSJ02000622">
    <property type="protein sequence ID" value="RFU23763.1"/>
    <property type="molecule type" value="Genomic_DNA"/>
</dbReference>
<keyword evidence="2 6" id="KW-0812">Transmembrane</keyword>
<feature type="compositionally biased region" description="Polar residues" evidence="5">
    <location>
        <begin position="178"/>
        <end position="190"/>
    </location>
</feature>
<dbReference type="Proteomes" id="UP000258309">
    <property type="component" value="Unassembled WGS sequence"/>
</dbReference>
<sequence length="234" mass="25385">MAQNQREILGAYLCSFLLTTLSLPALVSGVPWKEPEQTSRFLLPNEPNVQIPRPTSMPSIPHELLIRQQEPLFSTVCGYILLLPAEQVTVATNLLSLQQVAACHTTYPLPLPRLIHAIFGLHAMIILHLNKNFANIDSSTPTPITTITTDSSSIPSSSPSTETTTTTFSLTPEPSTTATPVTFSSVPSQAPETDNFEGIETKHLGTIAATVVGGIAALVLIIGLVMFFWLRKKR</sequence>
<evidence type="ECO:0000256" key="6">
    <source>
        <dbReference type="SAM" id="Phobius"/>
    </source>
</evidence>
<proteinExistence type="predicted"/>
<gene>
    <name evidence="8" type="ORF">B7463_g12574</name>
</gene>
<feature type="signal peptide" evidence="7">
    <location>
        <begin position="1"/>
        <end position="29"/>
    </location>
</feature>
<evidence type="ECO:0000256" key="1">
    <source>
        <dbReference type="ARBA" id="ARBA00004167"/>
    </source>
</evidence>
<comment type="caution">
    <text evidence="8">The sequence shown here is derived from an EMBL/GenBank/DDBJ whole genome shotgun (WGS) entry which is preliminary data.</text>
</comment>
<dbReference type="CDD" id="cd12087">
    <property type="entry name" value="TM_EGFR-like"/>
    <property type="match status" value="1"/>
</dbReference>
<organism evidence="8 9">
    <name type="scientific">Scytalidium lignicola</name>
    <name type="common">Hyphomycete</name>
    <dbReference type="NCBI Taxonomy" id="5539"/>
    <lineage>
        <taxon>Eukaryota</taxon>
        <taxon>Fungi</taxon>
        <taxon>Dikarya</taxon>
        <taxon>Ascomycota</taxon>
        <taxon>Pezizomycotina</taxon>
        <taxon>Leotiomycetes</taxon>
        <taxon>Leotiomycetes incertae sedis</taxon>
        <taxon>Scytalidium</taxon>
    </lineage>
</organism>
<keyword evidence="9" id="KW-1185">Reference proteome</keyword>
<feature type="compositionally biased region" description="Low complexity" evidence="5">
    <location>
        <begin position="146"/>
        <end position="177"/>
    </location>
</feature>
<dbReference type="InterPro" id="IPR051694">
    <property type="entry name" value="Immunoregulatory_rcpt-like"/>
</dbReference>
<feature type="transmembrane region" description="Helical" evidence="6">
    <location>
        <begin position="207"/>
        <end position="230"/>
    </location>
</feature>
<reference evidence="8 9" key="1">
    <citation type="submission" date="2018-05" db="EMBL/GenBank/DDBJ databases">
        <title>Draft genome sequence of Scytalidium lignicola DSM 105466, a ubiquitous saprotrophic fungus.</title>
        <authorList>
            <person name="Buettner E."/>
            <person name="Gebauer A.M."/>
            <person name="Hofrichter M."/>
            <person name="Liers C."/>
            <person name="Kellner H."/>
        </authorList>
    </citation>
    <scope>NUCLEOTIDE SEQUENCE [LARGE SCALE GENOMIC DNA]</scope>
    <source>
        <strain evidence="8 9">DSM 105466</strain>
    </source>
</reference>
<evidence type="ECO:0000256" key="4">
    <source>
        <dbReference type="ARBA" id="ARBA00023136"/>
    </source>
</evidence>
<feature type="non-terminal residue" evidence="8">
    <location>
        <position position="234"/>
    </location>
</feature>
<feature type="chain" id="PRO_5017738963" evidence="7">
    <location>
        <begin position="30"/>
        <end position="234"/>
    </location>
</feature>
<feature type="region of interest" description="Disordered" evidence="5">
    <location>
        <begin position="146"/>
        <end position="190"/>
    </location>
</feature>
<name>A0A3E2GSP2_SCYLI</name>
<evidence type="ECO:0000256" key="7">
    <source>
        <dbReference type="SAM" id="SignalP"/>
    </source>
</evidence>
<evidence type="ECO:0000313" key="8">
    <source>
        <dbReference type="EMBL" id="RFU23763.1"/>
    </source>
</evidence>
<feature type="non-terminal residue" evidence="8">
    <location>
        <position position="1"/>
    </location>
</feature>
<dbReference type="GO" id="GO:0071944">
    <property type="term" value="C:cell periphery"/>
    <property type="evidence" value="ECO:0007669"/>
    <property type="project" value="UniProtKB-ARBA"/>
</dbReference>
<evidence type="ECO:0000256" key="5">
    <source>
        <dbReference type="SAM" id="MobiDB-lite"/>
    </source>
</evidence>
<dbReference type="GO" id="GO:0016020">
    <property type="term" value="C:membrane"/>
    <property type="evidence" value="ECO:0007669"/>
    <property type="project" value="UniProtKB-SubCell"/>
</dbReference>
<dbReference type="AlphaFoldDB" id="A0A3E2GSP2"/>